<dbReference type="STRING" id="1432656.X802_07995"/>
<proteinExistence type="predicted"/>
<dbReference type="OrthoDB" id="100356at2157"/>
<dbReference type="RefSeq" id="WP_062372555.1">
    <property type="nucleotide sequence ID" value="NZ_CP007140.1"/>
</dbReference>
<evidence type="ECO:0000313" key="2">
    <source>
        <dbReference type="EMBL" id="AJC72774.1"/>
    </source>
</evidence>
<feature type="transmembrane region" description="Helical" evidence="1">
    <location>
        <begin position="131"/>
        <end position="154"/>
    </location>
</feature>
<protein>
    <recommendedName>
        <fullName evidence="4">ABC transporter permease</fullName>
    </recommendedName>
</protein>
<feature type="transmembrane region" description="Helical" evidence="1">
    <location>
        <begin position="174"/>
        <end position="197"/>
    </location>
</feature>
<evidence type="ECO:0008006" key="4">
    <source>
        <dbReference type="Google" id="ProtNLM"/>
    </source>
</evidence>
<keyword evidence="1" id="KW-0472">Membrane</keyword>
<dbReference type="PATRIC" id="fig|1432656.3.peg.1560"/>
<gene>
    <name evidence="2" type="ORF">X802_07995</name>
</gene>
<dbReference type="Proteomes" id="UP000062043">
    <property type="component" value="Chromosome"/>
</dbReference>
<sequence length="267" mass="29807">MSLKPVIIKELWQYRSNKNLIVLSTNALFIIAIGLLLILSGPQYLTPYSKQVAMRQISENPSIFGLSIEDVAKMGDQAIVFASLVSQLPLVIIVTSTLSSYMSIVTSLFYERLYKTMEVLLSSPLSESEILLGKLLSSLLFSLFSWSANFLAILALLQYLHLESLGRMWAPTEYFLVLTMFVPFSMIMVSTSIGLVASAKIRNPEFVNLIGIPLVLVPTIISFISYRMKLESSMQVYLILGITSIILSTILSMFGKRILNRLAFIAN</sequence>
<evidence type="ECO:0000256" key="1">
    <source>
        <dbReference type="SAM" id="Phobius"/>
    </source>
</evidence>
<reference evidence="2 3" key="1">
    <citation type="submission" date="2014-01" db="EMBL/GenBank/DDBJ databases">
        <title>Genome sequencing of Thermococcus guaymasensis.</title>
        <authorList>
            <person name="Zhang X."/>
            <person name="Alvare G."/>
            <person name="Fristensky B."/>
            <person name="Chen L."/>
            <person name="Suen T."/>
            <person name="Chen Q."/>
            <person name="Ma K."/>
        </authorList>
    </citation>
    <scope>NUCLEOTIDE SEQUENCE [LARGE SCALE GENOMIC DNA]</scope>
    <source>
        <strain evidence="2 3">DSM 11113</strain>
    </source>
</reference>
<dbReference type="GO" id="GO:0140359">
    <property type="term" value="F:ABC-type transporter activity"/>
    <property type="evidence" value="ECO:0007669"/>
    <property type="project" value="InterPro"/>
</dbReference>
<dbReference type="GO" id="GO:0005886">
    <property type="term" value="C:plasma membrane"/>
    <property type="evidence" value="ECO:0007669"/>
    <property type="project" value="UniProtKB-SubCell"/>
</dbReference>
<feature type="transmembrane region" description="Helical" evidence="1">
    <location>
        <begin position="234"/>
        <end position="254"/>
    </location>
</feature>
<evidence type="ECO:0000313" key="3">
    <source>
        <dbReference type="Proteomes" id="UP000062043"/>
    </source>
</evidence>
<keyword evidence="1" id="KW-0812">Transmembrane</keyword>
<organism evidence="2 3">
    <name type="scientific">Thermococcus guaymasensis DSM 11113</name>
    <dbReference type="NCBI Taxonomy" id="1432656"/>
    <lineage>
        <taxon>Archaea</taxon>
        <taxon>Methanobacteriati</taxon>
        <taxon>Methanobacteriota</taxon>
        <taxon>Thermococci</taxon>
        <taxon>Thermococcales</taxon>
        <taxon>Thermococcaceae</taxon>
        <taxon>Thermococcus</taxon>
    </lineage>
</organism>
<feature type="transmembrane region" description="Helical" evidence="1">
    <location>
        <begin position="90"/>
        <end position="110"/>
    </location>
</feature>
<feature type="transmembrane region" description="Helical" evidence="1">
    <location>
        <begin position="209"/>
        <end position="228"/>
    </location>
</feature>
<name>A0A0X1KNB3_9EURY</name>
<dbReference type="KEGG" id="tgy:X802_07995"/>
<dbReference type="AlphaFoldDB" id="A0A0X1KNB3"/>
<accession>A0A0X1KNB3</accession>
<keyword evidence="3" id="KW-1185">Reference proteome</keyword>
<dbReference type="EMBL" id="CP007140">
    <property type="protein sequence ID" value="AJC72774.1"/>
    <property type="molecule type" value="Genomic_DNA"/>
</dbReference>
<dbReference type="Pfam" id="PF12679">
    <property type="entry name" value="ABC2_membrane_2"/>
    <property type="match status" value="1"/>
</dbReference>
<feature type="transmembrane region" description="Helical" evidence="1">
    <location>
        <begin position="20"/>
        <end position="39"/>
    </location>
</feature>
<dbReference type="GeneID" id="27135596"/>
<keyword evidence="1" id="KW-1133">Transmembrane helix</keyword>